<evidence type="ECO:0000256" key="1">
    <source>
        <dbReference type="SAM" id="SignalP"/>
    </source>
</evidence>
<reference evidence="2 3" key="1">
    <citation type="submission" date="2016-10" db="EMBL/GenBank/DDBJ databases">
        <authorList>
            <person name="de Groot N.N."/>
        </authorList>
    </citation>
    <scope>NUCLEOTIDE SEQUENCE [LARGE SCALE GENOMIC DNA]</scope>
    <source>
        <strain evidence="2 3">DSM 13305</strain>
    </source>
</reference>
<keyword evidence="1" id="KW-0732">Signal</keyword>
<proteinExistence type="predicted"/>
<dbReference type="STRING" id="112903.SAMN04490178_104177"/>
<feature type="chain" id="PRO_5039229298" description="SipW-cognate class signal peptide" evidence="1">
    <location>
        <begin position="28"/>
        <end position="145"/>
    </location>
</feature>
<dbReference type="Proteomes" id="UP000198847">
    <property type="component" value="Unassembled WGS sequence"/>
</dbReference>
<evidence type="ECO:0008006" key="4">
    <source>
        <dbReference type="Google" id="ProtNLM"/>
    </source>
</evidence>
<keyword evidence="3" id="KW-1185">Reference proteome</keyword>
<dbReference type="OrthoDB" id="1631671at2"/>
<dbReference type="RefSeq" id="WP_091744565.1">
    <property type="nucleotide sequence ID" value="NZ_FODY01000004.1"/>
</dbReference>
<protein>
    <recommendedName>
        <fullName evidence="4">SipW-cognate class signal peptide</fullName>
    </recommendedName>
</protein>
<feature type="signal peptide" evidence="1">
    <location>
        <begin position="1"/>
        <end position="27"/>
    </location>
</feature>
<dbReference type="AlphaFoldDB" id="A0A1H8S225"/>
<organism evidence="2 3">
    <name type="scientific">Propionispora vibrioides</name>
    <dbReference type="NCBI Taxonomy" id="112903"/>
    <lineage>
        <taxon>Bacteria</taxon>
        <taxon>Bacillati</taxon>
        <taxon>Bacillota</taxon>
        <taxon>Negativicutes</taxon>
        <taxon>Selenomonadales</taxon>
        <taxon>Sporomusaceae</taxon>
        <taxon>Propionispora</taxon>
    </lineage>
</organism>
<dbReference type="EMBL" id="FODY01000004">
    <property type="protein sequence ID" value="SEO73019.1"/>
    <property type="molecule type" value="Genomic_DNA"/>
</dbReference>
<evidence type="ECO:0000313" key="2">
    <source>
        <dbReference type="EMBL" id="SEO73019.1"/>
    </source>
</evidence>
<evidence type="ECO:0000313" key="3">
    <source>
        <dbReference type="Proteomes" id="UP000198847"/>
    </source>
</evidence>
<name>A0A1H8S225_9FIRM</name>
<accession>A0A1H8S225</accession>
<gene>
    <name evidence="2" type="ORF">SAMN04490178_104177</name>
</gene>
<sequence>MKRQKQFVVGLLLVCLLSVGAVPAAQAFGLGDILKVGGIAVVIDKFAGPLNNFINTLTMQHGAGSDYATKVVPILTFGSGGYVGAVQVTGPQNLVDRVQAVVQIEGNFNGSQFRVKALIPIDSKNPVNFSRVQGVGVSAMIDVRI</sequence>